<dbReference type="GO" id="GO:0009401">
    <property type="term" value="P:phosphoenolpyruvate-dependent sugar phosphotransferase system"/>
    <property type="evidence" value="ECO:0007669"/>
    <property type="project" value="UniProtKB-KW"/>
</dbReference>
<comment type="caution">
    <text evidence="15">The sequence shown here is derived from an EMBL/GenBank/DDBJ whole genome shotgun (WGS) entry which is preliminary data.</text>
</comment>
<keyword evidence="10 12" id="KW-0472">Membrane</keyword>
<dbReference type="PANTHER" id="PTHR30009:SF12">
    <property type="entry name" value="PHOSPHOTRANSFERASE IIC COMPONENT GLVC"/>
    <property type="match status" value="1"/>
</dbReference>
<evidence type="ECO:0000256" key="5">
    <source>
        <dbReference type="ARBA" id="ARBA00022679"/>
    </source>
</evidence>
<feature type="transmembrane region" description="Helical" evidence="12">
    <location>
        <begin position="21"/>
        <end position="45"/>
    </location>
</feature>
<keyword evidence="5 15" id="KW-0808">Transferase</keyword>
<dbReference type="InterPro" id="IPR010975">
    <property type="entry name" value="PTS_IIBC_a_glc"/>
</dbReference>
<dbReference type="eggNOG" id="COG1263">
    <property type="taxonomic scope" value="Bacteria"/>
</dbReference>
<dbReference type="EC" id="2.7.1.69" evidence="15"/>
<evidence type="ECO:0000256" key="4">
    <source>
        <dbReference type="ARBA" id="ARBA00022597"/>
    </source>
</evidence>
<protein>
    <submittedName>
        <fullName evidence="15">PTS system maltose-specific EIICB component</fullName>
        <ecNumber evidence="15">2.7.1.69</ecNumber>
    </submittedName>
</protein>
<keyword evidence="4" id="KW-0762">Sugar transport</keyword>
<dbReference type="GO" id="GO:0016301">
    <property type="term" value="F:kinase activity"/>
    <property type="evidence" value="ECO:0007669"/>
    <property type="project" value="UniProtKB-KW"/>
</dbReference>
<feature type="transmembrane region" description="Helical" evidence="12">
    <location>
        <begin position="65"/>
        <end position="90"/>
    </location>
</feature>
<evidence type="ECO:0000256" key="11">
    <source>
        <dbReference type="PROSITE-ProRule" id="PRU00421"/>
    </source>
</evidence>
<feature type="transmembrane region" description="Helical" evidence="12">
    <location>
        <begin position="184"/>
        <end position="207"/>
    </location>
</feature>
<dbReference type="Proteomes" id="UP000005798">
    <property type="component" value="Unassembled WGS sequence"/>
</dbReference>
<keyword evidence="6" id="KW-0598">Phosphotransferase system</keyword>
<dbReference type="EMBL" id="ABFX02000005">
    <property type="protein sequence ID" value="EDS18780.1"/>
    <property type="molecule type" value="Genomic_DNA"/>
</dbReference>
<dbReference type="InterPro" id="IPR036878">
    <property type="entry name" value="Glu_permease_IIB"/>
</dbReference>
<dbReference type="NCBIfam" id="TIGR02005">
    <property type="entry name" value="PTS-IIBC-alpha"/>
    <property type="match status" value="1"/>
</dbReference>
<dbReference type="CDD" id="cd00212">
    <property type="entry name" value="PTS_IIB_glc"/>
    <property type="match status" value="1"/>
</dbReference>
<dbReference type="HOGENOM" id="CLU_012312_1_0_9"/>
<evidence type="ECO:0000256" key="2">
    <source>
        <dbReference type="ARBA" id="ARBA00022448"/>
    </source>
</evidence>
<feature type="transmembrane region" description="Helical" evidence="12">
    <location>
        <begin position="244"/>
        <end position="264"/>
    </location>
</feature>
<keyword evidence="2" id="KW-0813">Transport</keyword>
<dbReference type="PROSITE" id="PS01035">
    <property type="entry name" value="PTS_EIIB_TYPE_1_CYS"/>
    <property type="match status" value="1"/>
</dbReference>
<feature type="active site" description="Phosphocysteine intermediate; for EIIB activity" evidence="11">
    <location>
        <position position="476"/>
    </location>
</feature>
<sequence>MYVSREKGGQNMLQKIQRFGGAMFTPVLLFAFAGTTIGIGTLFTTEAIMGGLADPNGLWYQVWNVILQGGWTVFNQLPLIFVVGLPIGLAKKQQARCCMEALVLYLTFQYFLSTILSQWGGTFGVDFAAETGGTSGLTMIASIKTLDMGMIGALMISCIVVYLHNKFFDTELPEWLGTFSGSSFVVIVGFFALLPVAFLSAWLWPIVQDGMRAFQGFVAGAGSIGVWIFIFMERILIPFGLHHLMYFPFFYDSVIINGGVYSAWATALPDLAASSDSLKSLAPWAWPTLTGLSKVFGCPGIALAFYATAKDKKKKQIAGLLIPITLTAIVCGITEPIEFTFLFIAPVLFVVHAVLAATLATVANALGVVGVLSGGLIEMSALNFIPLMASHWQTYLTLLVVGLVFTGIYFIVFRFLILKFDFKTPGREDDEEEIKFHTKADFKEKQAGGKVEKQSLAAAILEGLGGKDNIVDVTNCATRLRVNVKDEKLVQSDSYFKSIGTHGLKATKTNIQVIVGLKVPSVREDFEALL</sequence>
<feature type="transmembrane region" description="Helical" evidence="12">
    <location>
        <begin position="317"/>
        <end position="335"/>
    </location>
</feature>
<dbReference type="GO" id="GO:0090563">
    <property type="term" value="F:protein-phosphocysteine-sugar phosphotransferase activity"/>
    <property type="evidence" value="ECO:0007669"/>
    <property type="project" value="TreeGrafter"/>
</dbReference>
<evidence type="ECO:0000313" key="16">
    <source>
        <dbReference type="Proteomes" id="UP000005798"/>
    </source>
</evidence>
<reference evidence="15" key="1">
    <citation type="submission" date="2007-11" db="EMBL/GenBank/DDBJ databases">
        <authorList>
            <person name="Fulton L."/>
            <person name="Clifton S."/>
            <person name="Fulton B."/>
            <person name="Xu J."/>
            <person name="Minx P."/>
            <person name="Pepin K.H."/>
            <person name="Johnson M."/>
            <person name="Thiruvilangam P."/>
            <person name="Bhonagiri V."/>
            <person name="Nash W.E."/>
            <person name="Mardis E.R."/>
            <person name="Wilson R.K."/>
        </authorList>
    </citation>
    <scope>NUCLEOTIDE SEQUENCE [LARGE SCALE GENOMIC DNA]</scope>
    <source>
        <strain evidence="15">DSM 1402</strain>
    </source>
</reference>
<evidence type="ECO:0000313" key="15">
    <source>
        <dbReference type="EMBL" id="EDS18780.1"/>
    </source>
</evidence>
<dbReference type="InterPro" id="IPR050429">
    <property type="entry name" value="PTS_Glucose_EIICBA"/>
</dbReference>
<accession>B0N528</accession>
<dbReference type="PANTHER" id="PTHR30009">
    <property type="entry name" value="CYTOCHROME C-TYPE SYNTHESIS PROTEIN AND PTS TRANSMEMBRANE COMPONENT"/>
    <property type="match status" value="1"/>
</dbReference>
<dbReference type="Pfam" id="PF00367">
    <property type="entry name" value="PTS_EIIB"/>
    <property type="match status" value="1"/>
</dbReference>
<evidence type="ECO:0000259" key="13">
    <source>
        <dbReference type="PROSITE" id="PS51098"/>
    </source>
</evidence>
<name>B0N528_9FIRM</name>
<dbReference type="Gene3D" id="3.30.1360.60">
    <property type="entry name" value="Glucose permease domain IIB"/>
    <property type="match status" value="1"/>
</dbReference>
<dbReference type="InterPro" id="IPR001996">
    <property type="entry name" value="PTS_IIB_1"/>
</dbReference>
<keyword evidence="8" id="KW-0418">Kinase</keyword>
<feature type="transmembrane region" description="Helical" evidence="12">
    <location>
        <begin position="102"/>
        <end position="120"/>
    </location>
</feature>
<feature type="domain" description="PTS EIIB type-1" evidence="13">
    <location>
        <begin position="454"/>
        <end position="530"/>
    </location>
</feature>
<reference evidence="15" key="2">
    <citation type="submission" date="2014-06" db="EMBL/GenBank/DDBJ databases">
        <title>Draft genome sequence of Clostridium ramosum(DSM 1402).</title>
        <authorList>
            <person name="Sudarsanam P."/>
            <person name="Ley R."/>
            <person name="Guruge J."/>
            <person name="Turnbaugh P.J."/>
            <person name="Mahowald M."/>
            <person name="Liep D."/>
            <person name="Gordon J."/>
        </authorList>
    </citation>
    <scope>NUCLEOTIDE SEQUENCE</scope>
    <source>
        <strain evidence="15">DSM 1402</strain>
    </source>
</reference>
<dbReference type="GO" id="GO:0005886">
    <property type="term" value="C:plasma membrane"/>
    <property type="evidence" value="ECO:0007669"/>
    <property type="project" value="UniProtKB-SubCell"/>
</dbReference>
<dbReference type="InterPro" id="IPR003352">
    <property type="entry name" value="PTS_EIIC"/>
</dbReference>
<gene>
    <name evidence="15" type="primary">glvC</name>
    <name evidence="15" type="ORF">CLORAM_01739</name>
</gene>
<evidence type="ECO:0000256" key="1">
    <source>
        <dbReference type="ARBA" id="ARBA00004651"/>
    </source>
</evidence>
<dbReference type="InterPro" id="IPR013013">
    <property type="entry name" value="PTS_EIIC_1"/>
</dbReference>
<dbReference type="PROSITE" id="PS51098">
    <property type="entry name" value="PTS_EIIB_TYPE_1"/>
    <property type="match status" value="1"/>
</dbReference>
<evidence type="ECO:0000256" key="6">
    <source>
        <dbReference type="ARBA" id="ARBA00022683"/>
    </source>
</evidence>
<keyword evidence="16" id="KW-1185">Reference proteome</keyword>
<comment type="subcellular location">
    <subcellularLocation>
        <location evidence="1">Cell membrane</location>
        <topology evidence="1">Multi-pass membrane protein</topology>
    </subcellularLocation>
</comment>
<dbReference type="Pfam" id="PF02378">
    <property type="entry name" value="PTS_EIIC"/>
    <property type="match status" value="1"/>
</dbReference>
<dbReference type="GO" id="GO:0008982">
    <property type="term" value="F:protein-N(PI)-phosphohistidine-sugar phosphotransferase activity"/>
    <property type="evidence" value="ECO:0007669"/>
    <property type="project" value="InterPro"/>
</dbReference>
<dbReference type="AlphaFoldDB" id="B0N528"/>
<evidence type="ECO:0000256" key="10">
    <source>
        <dbReference type="ARBA" id="ARBA00023136"/>
    </source>
</evidence>
<dbReference type="eggNOG" id="COG1264">
    <property type="taxonomic scope" value="Bacteria"/>
</dbReference>
<dbReference type="SUPFAM" id="SSF55604">
    <property type="entry name" value="Glucose permease domain IIB"/>
    <property type="match status" value="1"/>
</dbReference>
<feature type="transmembrane region" description="Helical" evidence="12">
    <location>
        <begin position="395"/>
        <end position="417"/>
    </location>
</feature>
<evidence type="ECO:0000256" key="12">
    <source>
        <dbReference type="SAM" id="Phobius"/>
    </source>
</evidence>
<evidence type="ECO:0000256" key="9">
    <source>
        <dbReference type="ARBA" id="ARBA00022989"/>
    </source>
</evidence>
<dbReference type="InterPro" id="IPR018113">
    <property type="entry name" value="PTrfase_EIIB_Cys"/>
</dbReference>
<evidence type="ECO:0000256" key="8">
    <source>
        <dbReference type="ARBA" id="ARBA00022777"/>
    </source>
</evidence>
<evidence type="ECO:0000256" key="3">
    <source>
        <dbReference type="ARBA" id="ARBA00022475"/>
    </source>
</evidence>
<dbReference type="PROSITE" id="PS51103">
    <property type="entry name" value="PTS_EIIC_TYPE_1"/>
    <property type="match status" value="1"/>
</dbReference>
<keyword evidence="9 12" id="KW-1133">Transmembrane helix</keyword>
<evidence type="ECO:0000256" key="7">
    <source>
        <dbReference type="ARBA" id="ARBA00022692"/>
    </source>
</evidence>
<keyword evidence="3" id="KW-1003">Cell membrane</keyword>
<feature type="transmembrane region" description="Helical" evidence="12">
    <location>
        <begin position="213"/>
        <end position="232"/>
    </location>
</feature>
<feature type="transmembrane region" description="Helical" evidence="12">
    <location>
        <begin position="140"/>
        <end position="163"/>
    </location>
</feature>
<keyword evidence="7 12" id="KW-0812">Transmembrane</keyword>
<feature type="transmembrane region" description="Helical" evidence="12">
    <location>
        <begin position="284"/>
        <end position="305"/>
    </location>
</feature>
<evidence type="ECO:0000259" key="14">
    <source>
        <dbReference type="PROSITE" id="PS51103"/>
    </source>
</evidence>
<organism evidence="15 16">
    <name type="scientific">Thomasclavelia ramosa DSM 1402</name>
    <dbReference type="NCBI Taxonomy" id="445974"/>
    <lineage>
        <taxon>Bacteria</taxon>
        <taxon>Bacillati</taxon>
        <taxon>Bacillota</taxon>
        <taxon>Erysipelotrichia</taxon>
        <taxon>Erysipelotrichales</taxon>
        <taxon>Coprobacillaceae</taxon>
        <taxon>Thomasclavelia</taxon>
    </lineage>
</organism>
<feature type="domain" description="PTS EIIC type-1" evidence="14">
    <location>
        <begin position="10"/>
        <end position="429"/>
    </location>
</feature>
<proteinExistence type="predicted"/>
<dbReference type="NCBIfam" id="TIGR00826">
    <property type="entry name" value="EIIB_glc"/>
    <property type="match status" value="1"/>
</dbReference>